<organism evidence="3 4">
    <name type="scientific">Pyrenophora tritici-repentis</name>
    <dbReference type="NCBI Taxonomy" id="45151"/>
    <lineage>
        <taxon>Eukaryota</taxon>
        <taxon>Fungi</taxon>
        <taxon>Dikarya</taxon>
        <taxon>Ascomycota</taxon>
        <taxon>Pezizomycotina</taxon>
        <taxon>Dothideomycetes</taxon>
        <taxon>Pleosporomycetidae</taxon>
        <taxon>Pleosporales</taxon>
        <taxon>Pleosporineae</taxon>
        <taxon>Pleosporaceae</taxon>
        <taxon>Pyrenophora</taxon>
    </lineage>
</organism>
<reference evidence="3" key="3">
    <citation type="journal article" date="2022" name="bioRxiv">
        <title>A global pangenome for the wheat fungal pathogen Pyrenophora tritici-repentis and prediction of effector protein structural homology.</title>
        <authorList>
            <person name="Moolhuijzen P."/>
            <person name="See P.T."/>
            <person name="Shi G."/>
            <person name="Powell H.R."/>
            <person name="Cockram J."/>
            <person name="Jorgensen L.N."/>
            <person name="Benslimane H."/>
            <person name="Strelkov S.E."/>
            <person name="Turner J."/>
            <person name="Liu Z."/>
            <person name="Moffat C.S."/>
        </authorList>
    </citation>
    <scope>NUCLEOTIDE SEQUENCE</scope>
    <source>
        <strain evidence="3">86-124</strain>
    </source>
</reference>
<feature type="region of interest" description="Disordered" evidence="1">
    <location>
        <begin position="1"/>
        <end position="28"/>
    </location>
</feature>
<proteinExistence type="predicted"/>
<feature type="region of interest" description="Disordered" evidence="1">
    <location>
        <begin position="48"/>
        <end position="71"/>
    </location>
</feature>
<dbReference type="OMA" id="DLLPYCT"/>
<evidence type="ECO:0000313" key="2">
    <source>
        <dbReference type="EMBL" id="KAF7567444.1"/>
    </source>
</evidence>
<evidence type="ECO:0000313" key="3">
    <source>
        <dbReference type="EMBL" id="KAI1515344.1"/>
    </source>
</evidence>
<evidence type="ECO:0000256" key="1">
    <source>
        <dbReference type="SAM" id="MobiDB-lite"/>
    </source>
</evidence>
<dbReference type="Proteomes" id="UP000245464">
    <property type="component" value="Chromosome 8"/>
</dbReference>
<reference evidence="2" key="1">
    <citation type="journal article" date="2018" name="BMC Genomics">
        <title>Comparative genomics of the wheat fungal pathogen Pyrenophora tritici-repentis reveals chromosomal variations and genome plasticity.</title>
        <authorList>
            <person name="Moolhuijzen P."/>
            <person name="See P.T."/>
            <person name="Hane J.K."/>
            <person name="Shi G."/>
            <person name="Liu Z."/>
            <person name="Oliver R.P."/>
            <person name="Moffat C.S."/>
        </authorList>
    </citation>
    <scope>NUCLEOTIDE SEQUENCE [LARGE SCALE GENOMIC DNA]</scope>
    <source>
        <strain evidence="2">M4</strain>
    </source>
</reference>
<evidence type="ECO:0000313" key="4">
    <source>
        <dbReference type="Proteomes" id="UP000249757"/>
    </source>
</evidence>
<reference evidence="3" key="2">
    <citation type="submission" date="2021-05" db="EMBL/GenBank/DDBJ databases">
        <authorList>
            <person name="Moolhuijzen P.M."/>
            <person name="Moffat C.S."/>
        </authorList>
    </citation>
    <scope>NUCLEOTIDE SEQUENCE</scope>
    <source>
        <strain evidence="3">86-124</strain>
    </source>
</reference>
<name>A0A2W1GF71_9PLEO</name>
<accession>A0A2W1GF71</accession>
<comment type="caution">
    <text evidence="3">The sequence shown here is derived from an EMBL/GenBank/DDBJ whole genome shotgun (WGS) entry which is preliminary data.</text>
</comment>
<keyword evidence="4" id="KW-1185">Reference proteome</keyword>
<dbReference type="OrthoDB" id="3791893at2759"/>
<protein>
    <submittedName>
        <fullName evidence="3">Uncharacterized protein</fullName>
    </submittedName>
</protein>
<dbReference type="AlphaFoldDB" id="A0A2W1GF71"/>
<dbReference type="EMBL" id="NRDI02000006">
    <property type="protein sequence ID" value="KAI1515344.1"/>
    <property type="molecule type" value="Genomic_DNA"/>
</dbReference>
<reference evidence="4" key="4">
    <citation type="journal article" date="2022" name="Microb. Genom.">
        <title>A global pangenome for the wheat fungal pathogen Pyrenophora tritici-repentis and prediction of effector protein structural homology.</title>
        <authorList>
            <person name="Moolhuijzen P.M."/>
            <person name="See P.T."/>
            <person name="Shi G."/>
            <person name="Powell H.R."/>
            <person name="Cockram J."/>
            <person name="Jorgensen L.N."/>
            <person name="Benslimane H."/>
            <person name="Strelkov S.E."/>
            <person name="Turner J."/>
            <person name="Liu Z."/>
            <person name="Moffat C.S."/>
        </authorList>
    </citation>
    <scope>NUCLEOTIDE SEQUENCE [LARGE SCALE GENOMIC DNA]</scope>
</reference>
<gene>
    <name evidence="3" type="ORF">Ptr86124_005345</name>
    <name evidence="2" type="ORF">PtrM4_140350</name>
</gene>
<feature type="compositionally biased region" description="Polar residues" evidence="1">
    <location>
        <begin position="1"/>
        <end position="11"/>
    </location>
</feature>
<dbReference type="EMBL" id="NQIK02000008">
    <property type="protein sequence ID" value="KAF7567444.1"/>
    <property type="molecule type" value="Genomic_DNA"/>
</dbReference>
<dbReference type="Proteomes" id="UP000249757">
    <property type="component" value="Unassembled WGS sequence"/>
</dbReference>
<sequence length="152" mass="16417">MATAKTTQPASTLAPAQLDGGNDYHPHARPAVVRSNYARPATSFYPQQYHGQTPFQSRHVPSVPPPPRQQTRTITTNAVRDLLPYCTTEPPLDEAQVIALSDVVGSLRELAVLALCAASGDVSSMKKLEGAVDQQTAANITDFFAEEWEIDG</sequence>